<dbReference type="Proteomes" id="UP001056164">
    <property type="component" value="Chromosome"/>
</dbReference>
<proteinExistence type="predicted"/>
<reference evidence="1" key="1">
    <citation type="submission" date="2022-05" db="EMBL/GenBank/DDBJ databases">
        <authorList>
            <person name="Oliphant S.A."/>
            <person name="Watson-Haigh N.S."/>
            <person name="Sumby K.M."/>
            <person name="Gardner J.M."/>
            <person name="Jiranek V."/>
        </authorList>
    </citation>
    <scope>NUCLEOTIDE SEQUENCE</scope>
    <source>
        <strain evidence="1">KI4_A6</strain>
    </source>
</reference>
<name>A0ABY5BW72_9LACO</name>
<dbReference type="EMBL" id="CP097121">
    <property type="protein sequence ID" value="USS90756.1"/>
    <property type="molecule type" value="Genomic_DNA"/>
</dbReference>
<accession>A0ABY5BW72</accession>
<organism evidence="1 2">
    <name type="scientific">Fructilactobacillus carniphilus</name>
    <dbReference type="NCBI Taxonomy" id="2940297"/>
    <lineage>
        <taxon>Bacteria</taxon>
        <taxon>Bacillati</taxon>
        <taxon>Bacillota</taxon>
        <taxon>Bacilli</taxon>
        <taxon>Lactobacillales</taxon>
        <taxon>Lactobacillaceae</taxon>
        <taxon>Fructilactobacillus</taxon>
    </lineage>
</organism>
<sequence>MSTELAYFSLLKRRIQHVIFLVLRRLLLRFISDRSRHPHRARNIISNGAVSLSVVPTTVTMVGTTARSQFHLATGPLSHLPPAAPVVFVSLGGNRWVVLLAQSTRQSNQLLLAPLFTELSTAEHL</sequence>
<evidence type="ECO:0000313" key="1">
    <source>
        <dbReference type="EMBL" id="USS90756.1"/>
    </source>
</evidence>
<gene>
    <name evidence="1" type="ORF">M3M37_00585</name>
</gene>
<protein>
    <submittedName>
        <fullName evidence="1">Uncharacterized protein</fullName>
    </submittedName>
</protein>
<evidence type="ECO:0000313" key="2">
    <source>
        <dbReference type="Proteomes" id="UP001056164"/>
    </source>
</evidence>
<keyword evidence="2" id="KW-1185">Reference proteome</keyword>